<accession>A0ABS6DXW9</accession>
<sequence length="195" mass="21652">MKKAIISVISVLCVGLMVVGPVREAYANNSNKEEQKTSQVVATKTDAKTETNKVAEQPKEEATEANVKQDTTQVTTNNESQKVVTKQETTVEQPKQQVTENVVNKEEPKAEEQPAVEEKTTLTQAQALQLVKAYEPGVADYNYMGDENTYPCIKVQGIQGYVFLPQCDGDMAYLVDKNSGHIYLFHPSGYFDLLK</sequence>
<proteinExistence type="predicted"/>
<protein>
    <submittedName>
        <fullName evidence="3">Uncharacterized protein</fullName>
    </submittedName>
</protein>
<gene>
    <name evidence="3" type="ORF">KQI20_09480</name>
</gene>
<feature type="region of interest" description="Disordered" evidence="1">
    <location>
        <begin position="29"/>
        <end position="97"/>
    </location>
</feature>
<evidence type="ECO:0000313" key="3">
    <source>
        <dbReference type="EMBL" id="MBU5336669.1"/>
    </source>
</evidence>
<feature type="signal peptide" evidence="2">
    <location>
        <begin position="1"/>
        <end position="27"/>
    </location>
</feature>
<keyword evidence="2" id="KW-0732">Signal</keyword>
<comment type="caution">
    <text evidence="3">The sequence shown here is derived from an EMBL/GenBank/DDBJ whole genome shotgun (WGS) entry which is preliminary data.</text>
</comment>
<evidence type="ECO:0000256" key="2">
    <source>
        <dbReference type="SAM" id="SignalP"/>
    </source>
</evidence>
<reference evidence="3 4" key="1">
    <citation type="submission" date="2021-06" db="EMBL/GenBank/DDBJ databases">
        <authorList>
            <person name="Sun Q."/>
            <person name="Li D."/>
        </authorList>
    </citation>
    <scope>NUCLEOTIDE SEQUENCE [LARGE SCALE GENOMIC DNA]</scope>
    <source>
        <strain evidence="3 4">N19</strain>
    </source>
</reference>
<evidence type="ECO:0000313" key="4">
    <source>
        <dbReference type="Proteomes" id="UP001196301"/>
    </source>
</evidence>
<organism evidence="3 4">
    <name type="scientific">Intestinibacter bartlettii</name>
    <dbReference type="NCBI Taxonomy" id="261299"/>
    <lineage>
        <taxon>Bacteria</taxon>
        <taxon>Bacillati</taxon>
        <taxon>Bacillota</taxon>
        <taxon>Clostridia</taxon>
        <taxon>Peptostreptococcales</taxon>
        <taxon>Peptostreptococcaceae</taxon>
        <taxon>Intestinibacter</taxon>
    </lineage>
</organism>
<name>A0ABS6DXW9_9FIRM</name>
<evidence type="ECO:0000256" key="1">
    <source>
        <dbReference type="SAM" id="MobiDB-lite"/>
    </source>
</evidence>
<feature type="chain" id="PRO_5047133631" evidence="2">
    <location>
        <begin position="28"/>
        <end position="195"/>
    </location>
</feature>
<keyword evidence="4" id="KW-1185">Reference proteome</keyword>
<dbReference type="Proteomes" id="UP001196301">
    <property type="component" value="Unassembled WGS sequence"/>
</dbReference>
<dbReference type="RefSeq" id="WP_216570199.1">
    <property type="nucleotide sequence ID" value="NZ_JAHLOQ010000025.1"/>
</dbReference>
<dbReference type="EMBL" id="JAHLOQ010000025">
    <property type="protein sequence ID" value="MBU5336669.1"/>
    <property type="molecule type" value="Genomic_DNA"/>
</dbReference>
<feature type="compositionally biased region" description="Basic and acidic residues" evidence="1">
    <location>
        <begin position="45"/>
        <end position="62"/>
    </location>
</feature>
<feature type="compositionally biased region" description="Polar residues" evidence="1">
    <location>
        <begin position="66"/>
        <end position="97"/>
    </location>
</feature>